<feature type="signal peptide" evidence="11">
    <location>
        <begin position="1"/>
        <end position="30"/>
    </location>
</feature>
<keyword evidence="3" id="KW-0645">Protease</keyword>
<comment type="caution">
    <text evidence="13">The sequence shown here is derived from an EMBL/GenBank/DDBJ whole genome shotgun (WGS) entry which is preliminary data.</text>
</comment>
<dbReference type="AlphaFoldDB" id="A0A7V3PT05"/>
<evidence type="ECO:0000256" key="2">
    <source>
        <dbReference type="ARBA" id="ARBA00010541"/>
    </source>
</evidence>
<evidence type="ECO:0000256" key="4">
    <source>
        <dbReference type="ARBA" id="ARBA00022729"/>
    </source>
</evidence>
<dbReference type="PANTHER" id="PTHR43343">
    <property type="entry name" value="PEPTIDASE S12"/>
    <property type="match status" value="1"/>
</dbReference>
<dbReference type="Gene3D" id="2.30.42.10">
    <property type="match status" value="2"/>
</dbReference>
<dbReference type="Pfam" id="PF17820">
    <property type="entry name" value="PDZ_6"/>
    <property type="match status" value="1"/>
</dbReference>
<dbReference type="CDD" id="cd10839">
    <property type="entry name" value="cpPDZ1_DegP-like"/>
    <property type="match status" value="1"/>
</dbReference>
<dbReference type="GO" id="GO:0006508">
    <property type="term" value="P:proteolysis"/>
    <property type="evidence" value="ECO:0007669"/>
    <property type="project" value="UniProtKB-KW"/>
</dbReference>
<dbReference type="InterPro" id="IPR009003">
    <property type="entry name" value="Peptidase_S1_PA"/>
</dbReference>
<dbReference type="NCBIfam" id="TIGR02037">
    <property type="entry name" value="degP_htrA_DO"/>
    <property type="match status" value="1"/>
</dbReference>
<dbReference type="InterPro" id="IPR036034">
    <property type="entry name" value="PDZ_sf"/>
</dbReference>
<dbReference type="InterPro" id="IPR001478">
    <property type="entry name" value="PDZ"/>
</dbReference>
<evidence type="ECO:0000259" key="12">
    <source>
        <dbReference type="PROSITE" id="PS50106"/>
    </source>
</evidence>
<feature type="chain" id="PRO_5030773193" evidence="11">
    <location>
        <begin position="31"/>
        <end position="482"/>
    </location>
</feature>
<evidence type="ECO:0000256" key="5">
    <source>
        <dbReference type="ARBA" id="ARBA00022737"/>
    </source>
</evidence>
<name>A0A7V3PT05_UNCW3</name>
<dbReference type="GO" id="GO:0004252">
    <property type="term" value="F:serine-type endopeptidase activity"/>
    <property type="evidence" value="ECO:0007669"/>
    <property type="project" value="InterPro"/>
</dbReference>
<feature type="domain" description="PDZ" evidence="12">
    <location>
        <begin position="269"/>
        <end position="360"/>
    </location>
</feature>
<dbReference type="InterPro" id="IPR001940">
    <property type="entry name" value="Peptidase_S1C"/>
</dbReference>
<dbReference type="PANTHER" id="PTHR43343:SF3">
    <property type="entry name" value="PROTEASE DO-LIKE 8, CHLOROPLASTIC"/>
    <property type="match status" value="1"/>
</dbReference>
<evidence type="ECO:0000256" key="11">
    <source>
        <dbReference type="SAM" id="SignalP"/>
    </source>
</evidence>
<protein>
    <submittedName>
        <fullName evidence="13">Do family serine endopeptidase</fullName>
    </submittedName>
</protein>
<evidence type="ECO:0000313" key="13">
    <source>
        <dbReference type="EMBL" id="HGD12966.1"/>
    </source>
</evidence>
<feature type="domain" description="PDZ" evidence="12">
    <location>
        <begin position="379"/>
        <end position="470"/>
    </location>
</feature>
<organism evidence="13">
    <name type="scientific">candidate division WOR-3 bacterium</name>
    <dbReference type="NCBI Taxonomy" id="2052148"/>
    <lineage>
        <taxon>Bacteria</taxon>
        <taxon>Bacteria division WOR-3</taxon>
    </lineage>
</organism>
<dbReference type="PROSITE" id="PS50106">
    <property type="entry name" value="PDZ"/>
    <property type="match status" value="2"/>
</dbReference>
<gene>
    <name evidence="13" type="ORF">ENX16_02660</name>
</gene>
<feature type="binding site" evidence="10">
    <location>
        <position position="145"/>
    </location>
    <ligand>
        <name>substrate</name>
    </ligand>
</feature>
<sequence>MNRNSKLKFNFKLYVFMLLMWTITSNSVYGSSENQNPENSHSPFVPIVEKVLPSVVNISAERKVKISSPNLFPFGWPFGDLPWDFNLPEQNVHSLGSGVIIDSNGYIVTNNHVIAGYDNIIVKLNDGTEFKNDDVEIVGYDRQTDLAVIRIRIKGTKRLTPIKYADPNSIKVGDWAIAIGSPYGLQGTVTIGVISAIGRSGIPLPEGPSRQDFIQTDAAINPGNSGGPLVNINGELMGINTAISSPVGANIGIGFAIPVNYVKSVVEQIIAYGKVSRGYLGVRVQELNAELRRALKLKTEDGILISDVLNNTPADKAGVKIGDVIIEVDNQPVKGVEQFRNLIASLKPGTEVVLKIIRSGNEINKKAVLAEFPEEQESKAPAVKTKEKNWLGLEVANLTADDKKAAGVDYGVKVVSVNSGSVAENAGFQPDDIILKIANQPVKDRDDFDNKLKELAESTEPILIYIQRAHQPMFIAVEPVKE</sequence>
<dbReference type="FunFam" id="2.40.10.10:FF:000001">
    <property type="entry name" value="Periplasmic serine protease DegS"/>
    <property type="match status" value="1"/>
</dbReference>
<proteinExistence type="inferred from homology"/>
<evidence type="ECO:0000256" key="10">
    <source>
        <dbReference type="PIRSR" id="PIRSR611782-2"/>
    </source>
</evidence>
<dbReference type="Pfam" id="PF13180">
    <property type="entry name" value="PDZ_2"/>
    <property type="match status" value="1"/>
</dbReference>
<keyword evidence="8" id="KW-0720">Serine protease</keyword>
<dbReference type="SMART" id="SM00228">
    <property type="entry name" value="PDZ"/>
    <property type="match status" value="2"/>
</dbReference>
<feature type="binding site" evidence="10">
    <location>
        <position position="61"/>
    </location>
    <ligand>
        <name>substrate</name>
    </ligand>
</feature>
<dbReference type="Pfam" id="PF13365">
    <property type="entry name" value="Trypsin_2"/>
    <property type="match status" value="1"/>
</dbReference>
<comment type="similarity">
    <text evidence="2">Belongs to the peptidase S1C family.</text>
</comment>
<dbReference type="PRINTS" id="PR00834">
    <property type="entry name" value="PROTEASES2C"/>
</dbReference>
<dbReference type="InterPro" id="IPR011782">
    <property type="entry name" value="Pept_S1C_Do"/>
</dbReference>
<keyword evidence="4 11" id="KW-0732">Signal</keyword>
<feature type="binding site" evidence="10">
    <location>
        <begin position="223"/>
        <end position="225"/>
    </location>
    <ligand>
        <name>substrate</name>
    </ligand>
</feature>
<feature type="binding site" evidence="10">
    <location>
        <position position="112"/>
    </location>
    <ligand>
        <name>substrate</name>
    </ligand>
</feature>
<dbReference type="InterPro" id="IPR041489">
    <property type="entry name" value="PDZ_6"/>
</dbReference>
<dbReference type="InterPro" id="IPR051201">
    <property type="entry name" value="Chloro_Bact_Ser_Proteases"/>
</dbReference>
<dbReference type="EMBL" id="DTMZ01000057">
    <property type="protein sequence ID" value="HGD12966.1"/>
    <property type="molecule type" value="Genomic_DNA"/>
</dbReference>
<accession>A0A7V3PT05</accession>
<keyword evidence="6" id="KW-0574">Periplasm</keyword>
<dbReference type="Gene3D" id="2.40.10.120">
    <property type="match status" value="1"/>
</dbReference>
<evidence type="ECO:0000256" key="1">
    <source>
        <dbReference type="ARBA" id="ARBA00004418"/>
    </source>
</evidence>
<dbReference type="GO" id="GO:0042597">
    <property type="term" value="C:periplasmic space"/>
    <property type="evidence" value="ECO:0007669"/>
    <property type="project" value="UniProtKB-SubCell"/>
</dbReference>
<evidence type="ECO:0000256" key="3">
    <source>
        <dbReference type="ARBA" id="ARBA00022670"/>
    </source>
</evidence>
<dbReference type="SUPFAM" id="SSF50156">
    <property type="entry name" value="PDZ domain-like"/>
    <property type="match status" value="2"/>
</dbReference>
<feature type="active site" description="Charge relay system" evidence="9">
    <location>
        <position position="112"/>
    </location>
</feature>
<keyword evidence="7" id="KW-0378">Hydrolase</keyword>
<evidence type="ECO:0000256" key="9">
    <source>
        <dbReference type="PIRSR" id="PIRSR611782-1"/>
    </source>
</evidence>
<dbReference type="SUPFAM" id="SSF50494">
    <property type="entry name" value="Trypsin-like serine proteases"/>
    <property type="match status" value="1"/>
</dbReference>
<reference evidence="13" key="1">
    <citation type="journal article" date="2020" name="mSystems">
        <title>Genome- and Community-Level Interaction Insights into Carbon Utilization and Element Cycling Functions of Hydrothermarchaeota in Hydrothermal Sediment.</title>
        <authorList>
            <person name="Zhou Z."/>
            <person name="Liu Y."/>
            <person name="Xu W."/>
            <person name="Pan J."/>
            <person name="Luo Z.H."/>
            <person name="Li M."/>
        </authorList>
    </citation>
    <scope>NUCLEOTIDE SEQUENCE [LARGE SCALE GENOMIC DNA]</scope>
    <source>
        <strain evidence="13">SpSt-914</strain>
    </source>
</reference>
<evidence type="ECO:0000256" key="7">
    <source>
        <dbReference type="ARBA" id="ARBA00022801"/>
    </source>
</evidence>
<feature type="active site" description="Charge relay system" evidence="9">
    <location>
        <position position="225"/>
    </location>
</feature>
<evidence type="ECO:0000256" key="6">
    <source>
        <dbReference type="ARBA" id="ARBA00022764"/>
    </source>
</evidence>
<feature type="active site" description="Charge relay system" evidence="9">
    <location>
        <position position="145"/>
    </location>
</feature>
<comment type="subcellular location">
    <subcellularLocation>
        <location evidence="1">Periplasm</location>
    </subcellularLocation>
</comment>
<keyword evidence="5" id="KW-0677">Repeat</keyword>
<evidence type="ECO:0000256" key="8">
    <source>
        <dbReference type="ARBA" id="ARBA00022825"/>
    </source>
</evidence>